<name>A0A8R1DTV1_CAEJA</name>
<feature type="signal peptide" evidence="1">
    <location>
        <begin position="1"/>
        <end position="19"/>
    </location>
</feature>
<organism evidence="2 3">
    <name type="scientific">Caenorhabditis japonica</name>
    <dbReference type="NCBI Taxonomy" id="281687"/>
    <lineage>
        <taxon>Eukaryota</taxon>
        <taxon>Metazoa</taxon>
        <taxon>Ecdysozoa</taxon>
        <taxon>Nematoda</taxon>
        <taxon>Chromadorea</taxon>
        <taxon>Rhabditida</taxon>
        <taxon>Rhabditina</taxon>
        <taxon>Rhabditomorpha</taxon>
        <taxon>Rhabditoidea</taxon>
        <taxon>Rhabditidae</taxon>
        <taxon>Peloderinae</taxon>
        <taxon>Caenorhabditis</taxon>
    </lineage>
</organism>
<protein>
    <submittedName>
        <fullName evidence="2">Uncharacterized protein</fullName>
    </submittedName>
</protein>
<accession>A0A8R1DTV1</accession>
<evidence type="ECO:0000256" key="1">
    <source>
        <dbReference type="SAM" id="SignalP"/>
    </source>
</evidence>
<proteinExistence type="predicted"/>
<dbReference type="AlphaFoldDB" id="A0A8R1DTV1"/>
<evidence type="ECO:0000313" key="3">
    <source>
        <dbReference type="Proteomes" id="UP000005237"/>
    </source>
</evidence>
<dbReference type="Proteomes" id="UP000005237">
    <property type="component" value="Unassembled WGS sequence"/>
</dbReference>
<keyword evidence="3" id="KW-1185">Reference proteome</keyword>
<dbReference type="EnsemblMetazoa" id="CJA10676.1">
    <property type="protein sequence ID" value="CJA10676.1"/>
    <property type="gene ID" value="WBGene00129880"/>
</dbReference>
<sequence>MQSIVLAALLLSALAITNAFHIPYGTLESRDDFAGPAKRAAYYVGKPFKREFNADDMMLRFGKRAGEPVAFSPDMLSLRFGK</sequence>
<dbReference type="OMA" id="YESKPYK"/>
<feature type="chain" id="PRO_5035834890" evidence="1">
    <location>
        <begin position="20"/>
        <end position="82"/>
    </location>
</feature>
<reference evidence="3" key="1">
    <citation type="submission" date="2010-08" db="EMBL/GenBank/DDBJ databases">
        <authorList>
            <consortium name="Caenorhabditis japonica Sequencing Consortium"/>
            <person name="Wilson R.K."/>
        </authorList>
    </citation>
    <scope>NUCLEOTIDE SEQUENCE [LARGE SCALE GENOMIC DNA]</scope>
    <source>
        <strain evidence="3">DF5081</strain>
    </source>
</reference>
<keyword evidence="1" id="KW-0732">Signal</keyword>
<reference evidence="2" key="2">
    <citation type="submission" date="2022-06" db="UniProtKB">
        <authorList>
            <consortium name="EnsemblMetazoa"/>
        </authorList>
    </citation>
    <scope>IDENTIFICATION</scope>
    <source>
        <strain evidence="2">DF5081</strain>
    </source>
</reference>
<evidence type="ECO:0000313" key="2">
    <source>
        <dbReference type="EnsemblMetazoa" id="CJA10676.1"/>
    </source>
</evidence>